<dbReference type="Gene3D" id="1.10.287.810">
    <property type="entry name" value="Mitochondrial import inner membrane translocase subunit tim13 like domains"/>
    <property type="match status" value="1"/>
</dbReference>
<accession>A0AAN7NXA9</accession>
<name>A0AAN7NXA9_9COLE</name>
<protein>
    <recommendedName>
        <fullName evidence="8">Mitochondrial import inner membrane translocase subunit</fullName>
    </recommendedName>
</protein>
<dbReference type="Proteomes" id="UP001353858">
    <property type="component" value="Unassembled WGS sequence"/>
</dbReference>
<dbReference type="GO" id="GO:0005743">
    <property type="term" value="C:mitochondrial inner membrane"/>
    <property type="evidence" value="ECO:0007669"/>
    <property type="project" value="UniProtKB-SubCell"/>
</dbReference>
<keyword evidence="2" id="KW-0479">Metal-binding</keyword>
<comment type="subunit">
    <text evidence="8">Heterohexamer.</text>
</comment>
<keyword evidence="3" id="KW-0862">Zinc</keyword>
<gene>
    <name evidence="10" type="ORF">RN001_016221</name>
</gene>
<evidence type="ECO:0000256" key="6">
    <source>
        <dbReference type="ARBA" id="ARBA00023128"/>
    </source>
</evidence>
<keyword evidence="8" id="KW-0143">Chaperone</keyword>
<keyword evidence="7 8" id="KW-1015">Disulfide bond</keyword>
<evidence type="ECO:0000259" key="9">
    <source>
        <dbReference type="Pfam" id="PF02953"/>
    </source>
</evidence>
<evidence type="ECO:0000256" key="5">
    <source>
        <dbReference type="ARBA" id="ARBA00023010"/>
    </source>
</evidence>
<keyword evidence="6 8" id="KW-0496">Mitochondrion</keyword>
<evidence type="ECO:0000256" key="8">
    <source>
        <dbReference type="RuleBase" id="RU367043"/>
    </source>
</evidence>
<keyword evidence="4 8" id="KW-0653">Protein transport</keyword>
<feature type="domain" description="Tim10-like" evidence="9">
    <location>
        <begin position="3"/>
        <end position="61"/>
    </location>
</feature>
<proteinExistence type="inferred from homology"/>
<evidence type="ECO:0000256" key="1">
    <source>
        <dbReference type="ARBA" id="ARBA00022448"/>
    </source>
</evidence>
<keyword evidence="8" id="KW-0999">Mitochondrion inner membrane</keyword>
<keyword evidence="8" id="KW-0472">Membrane</keyword>
<keyword evidence="11" id="KW-1185">Reference proteome</keyword>
<dbReference type="AlphaFoldDB" id="A0AAN7NXA9"/>
<dbReference type="InterPro" id="IPR004217">
    <property type="entry name" value="Tim10-like"/>
</dbReference>
<evidence type="ECO:0000313" key="11">
    <source>
        <dbReference type="Proteomes" id="UP001353858"/>
    </source>
</evidence>
<dbReference type="InterPro" id="IPR050673">
    <property type="entry name" value="Mito_inner_translocase_sub"/>
</dbReference>
<sequence length="112" mass="12990">MEQNIRTFKDFLQIYNMLSEQCFKRCVDNLNSRTLDQNEIECVDSCSEKFIKINHRFMAIYVENQQLVVTRRMKEAELAEANIAKNQIVPNDSSKLSDNMEIVPTVSEVPVG</sequence>
<keyword evidence="1 8" id="KW-0813">Transport</keyword>
<comment type="similarity">
    <text evidence="8">Belongs to the small Tim family.</text>
</comment>
<evidence type="ECO:0000256" key="4">
    <source>
        <dbReference type="ARBA" id="ARBA00022927"/>
    </source>
</evidence>
<dbReference type="Pfam" id="PF02953">
    <property type="entry name" value="zf-Tim10_DDP"/>
    <property type="match status" value="1"/>
</dbReference>
<evidence type="ECO:0000313" key="10">
    <source>
        <dbReference type="EMBL" id="KAK4872097.1"/>
    </source>
</evidence>
<evidence type="ECO:0000256" key="3">
    <source>
        <dbReference type="ARBA" id="ARBA00022833"/>
    </source>
</evidence>
<comment type="domain">
    <text evidence="8">The twin CX3C motif contains 4 conserved Cys residues that form 2 disulfide bonds in the mitochondrial intermembrane space.</text>
</comment>
<organism evidence="10 11">
    <name type="scientific">Aquatica leii</name>
    <dbReference type="NCBI Taxonomy" id="1421715"/>
    <lineage>
        <taxon>Eukaryota</taxon>
        <taxon>Metazoa</taxon>
        <taxon>Ecdysozoa</taxon>
        <taxon>Arthropoda</taxon>
        <taxon>Hexapoda</taxon>
        <taxon>Insecta</taxon>
        <taxon>Pterygota</taxon>
        <taxon>Neoptera</taxon>
        <taxon>Endopterygota</taxon>
        <taxon>Coleoptera</taxon>
        <taxon>Polyphaga</taxon>
        <taxon>Elateriformia</taxon>
        <taxon>Elateroidea</taxon>
        <taxon>Lampyridae</taxon>
        <taxon>Luciolinae</taxon>
        <taxon>Aquatica</taxon>
    </lineage>
</organism>
<dbReference type="GO" id="GO:0015031">
    <property type="term" value="P:protein transport"/>
    <property type="evidence" value="ECO:0007669"/>
    <property type="project" value="UniProtKB-KW"/>
</dbReference>
<dbReference type="GO" id="GO:0046872">
    <property type="term" value="F:metal ion binding"/>
    <property type="evidence" value="ECO:0007669"/>
    <property type="project" value="UniProtKB-KW"/>
</dbReference>
<comment type="function">
    <text evidence="8">Mitochondrial intermembrane chaperone that participates in the import and insertion of some multi-pass transmembrane proteins into the mitochondrial inner membrane. Also required for the transfer of beta-barrel precursors from the TOM complex to the sorting and assembly machinery (SAM complex) of the outer membrane. Acts as a chaperone-like protein that protects the hydrophobic precursors from aggregation and guide them through the mitochondrial intermembrane space.</text>
</comment>
<comment type="caution">
    <text evidence="10">The sequence shown here is derived from an EMBL/GenBank/DDBJ whole genome shotgun (WGS) entry which is preliminary data.</text>
</comment>
<evidence type="ECO:0000256" key="7">
    <source>
        <dbReference type="ARBA" id="ARBA00023157"/>
    </source>
</evidence>
<reference evidence="11" key="1">
    <citation type="submission" date="2023-01" db="EMBL/GenBank/DDBJ databases">
        <title>Key to firefly adult light organ development and bioluminescence: homeobox transcription factors regulate luciferase expression and transportation to peroxisome.</title>
        <authorList>
            <person name="Fu X."/>
        </authorList>
    </citation>
    <scope>NUCLEOTIDE SEQUENCE [LARGE SCALE GENOMIC DNA]</scope>
</reference>
<dbReference type="EMBL" id="JARPUR010000008">
    <property type="protein sequence ID" value="KAK4872097.1"/>
    <property type="molecule type" value="Genomic_DNA"/>
</dbReference>
<comment type="subcellular location">
    <subcellularLocation>
        <location evidence="8">Mitochondrion inner membrane</location>
        <topology evidence="8">Peripheral membrane protein</topology>
        <orientation evidence="8">Intermembrane side</orientation>
    </subcellularLocation>
</comment>
<keyword evidence="5 8" id="KW-0811">Translocation</keyword>
<evidence type="ECO:0000256" key="2">
    <source>
        <dbReference type="ARBA" id="ARBA00022723"/>
    </source>
</evidence>
<dbReference type="SUPFAM" id="SSF144122">
    <property type="entry name" value="Tim10-like"/>
    <property type="match status" value="1"/>
</dbReference>
<dbReference type="InterPro" id="IPR035427">
    <property type="entry name" value="Tim10-like_dom_sf"/>
</dbReference>
<dbReference type="PANTHER" id="PTHR13172">
    <property type="entry name" value="MITOCHONDRIAL IMPORT INNER MEMBRANE TRANSLOCASE SUBUNIT TIM9B"/>
    <property type="match status" value="1"/>
</dbReference>